<name>A0A9Q9RPF9_FUSFU</name>
<sequence>MPTMTLGTRDHFSLSYLWKTFKMLGPSRGTQSIDRLSAHCHGDSWFSDAYQWDNRLAPFVRTLARRPDLARLIKVIYISHHIFSTSEDKEQSRRNILLEAAGALGIDLPAAWEKRVEIRDSICPLEKFDWPDIYPIFSEFYLDDHPRMTEKQERQLRRVMAEKSMPGRRWMNAELVAMLLAHTPNIEIISIQSSPGWPTCGIAKSSLPVLGVTHLPVKRLDLGIQTGPIINICDNLEALNCHGYNLMITDGSLSSFRLSKILEGCTGGLVAFEYEAGYGWGQNDDVSSWSAITIFIMILTHNRSSFQLGIFNCLIRLSRSGIIGVLHLDVTARSRDIRRAKPGINMRDYTSLQYLWISTILLCPSARMSDRPADVETFMDFLPCSIVSLEIYRDFTCSTDGAVQRVAAVKREKFPFLKKVVYGPKDRRNLRQAFEVEGVSFSIKIYSLSLAKGYLQGPNTDSRLEFPDWDSDEELRQGEK</sequence>
<dbReference type="AlphaFoldDB" id="A0A9Q9RPF9"/>
<protein>
    <submittedName>
        <fullName evidence="1">Uncharacterized protein</fullName>
    </submittedName>
</protein>
<dbReference type="Proteomes" id="UP000760494">
    <property type="component" value="Unassembled WGS sequence"/>
</dbReference>
<evidence type="ECO:0000313" key="2">
    <source>
        <dbReference type="Proteomes" id="UP000760494"/>
    </source>
</evidence>
<proteinExistence type="predicted"/>
<dbReference type="EMBL" id="CABFJX010000290">
    <property type="protein sequence ID" value="VTT70366.1"/>
    <property type="molecule type" value="Genomic_DNA"/>
</dbReference>
<accession>A0A9Q9RPF9</accession>
<reference evidence="1" key="1">
    <citation type="submission" date="2019-05" db="EMBL/GenBank/DDBJ databases">
        <authorList>
            <person name="Piombo E."/>
        </authorList>
    </citation>
    <scope>NUCLEOTIDE SEQUENCE</scope>
    <source>
        <strain evidence="1">C2S</strain>
    </source>
</reference>
<comment type="caution">
    <text evidence="1">The sequence shown here is derived from an EMBL/GenBank/DDBJ whole genome shotgun (WGS) entry which is preliminary data.</text>
</comment>
<evidence type="ECO:0000313" key="1">
    <source>
        <dbReference type="EMBL" id="VTT70366.1"/>
    </source>
</evidence>
<gene>
    <name evidence="1" type="ORF">C2S_7927</name>
</gene>
<organism evidence="1 2">
    <name type="scientific">Fusarium fujikuroi</name>
    <name type="common">Bakanae and foot rot disease fungus</name>
    <name type="synonym">Gibberella fujikuroi</name>
    <dbReference type="NCBI Taxonomy" id="5127"/>
    <lineage>
        <taxon>Eukaryota</taxon>
        <taxon>Fungi</taxon>
        <taxon>Dikarya</taxon>
        <taxon>Ascomycota</taxon>
        <taxon>Pezizomycotina</taxon>
        <taxon>Sordariomycetes</taxon>
        <taxon>Hypocreomycetidae</taxon>
        <taxon>Hypocreales</taxon>
        <taxon>Nectriaceae</taxon>
        <taxon>Fusarium</taxon>
        <taxon>Fusarium fujikuroi species complex</taxon>
    </lineage>
</organism>